<dbReference type="EMBL" id="CP144696">
    <property type="protein sequence ID" value="WVZ10318.1"/>
    <property type="molecule type" value="Genomic_DNA"/>
</dbReference>
<evidence type="ECO:0000313" key="1">
    <source>
        <dbReference type="EMBL" id="WVZ10318.1"/>
    </source>
</evidence>
<sequence>MKHDSLGSGDADAFAFTILYLRVIELLAEVWEPLLPSKKLCSQRIGKLEFKLGKLDRRVKELMSRFIGLSAEEELNVLELMFQVLLLQHCYYHHILVQNYIAN</sequence>
<gene>
    <name evidence="1" type="ORF">V8G54_014848</name>
</gene>
<reference evidence="1 2" key="1">
    <citation type="journal article" date="2023" name="Life. Sci Alliance">
        <title>Evolutionary insights into 3D genome organization and epigenetic landscape of Vigna mungo.</title>
        <authorList>
            <person name="Junaid A."/>
            <person name="Singh B."/>
            <person name="Bhatia S."/>
        </authorList>
    </citation>
    <scope>NUCLEOTIDE SEQUENCE [LARGE SCALE GENOMIC DNA]</scope>
    <source>
        <strain evidence="1">Urdbean</strain>
    </source>
</reference>
<name>A0AAQ3NK50_VIGMU</name>
<evidence type="ECO:0000313" key="2">
    <source>
        <dbReference type="Proteomes" id="UP001374535"/>
    </source>
</evidence>
<protein>
    <submittedName>
        <fullName evidence="1">Uncharacterized protein</fullName>
    </submittedName>
</protein>
<keyword evidence="2" id="KW-1185">Reference proteome</keyword>
<dbReference type="GO" id="GO:0005768">
    <property type="term" value="C:endosome"/>
    <property type="evidence" value="ECO:0007669"/>
    <property type="project" value="TreeGrafter"/>
</dbReference>
<dbReference type="PANTHER" id="PTHR20938:SF0">
    <property type="entry name" value="INTEGRATOR COMPLEX SUBUNIT 4"/>
    <property type="match status" value="1"/>
</dbReference>
<proteinExistence type="predicted"/>
<dbReference type="GO" id="GO:0010496">
    <property type="term" value="P:intercellular transport"/>
    <property type="evidence" value="ECO:0007669"/>
    <property type="project" value="TreeGrafter"/>
</dbReference>
<dbReference type="Proteomes" id="UP001374535">
    <property type="component" value="Chromosome 5"/>
</dbReference>
<accession>A0AAQ3NK50</accession>
<dbReference type="PANTHER" id="PTHR20938">
    <property type="entry name" value="INTEGRATOR COMPLEX SUBUNIT 4"/>
    <property type="match status" value="1"/>
</dbReference>
<organism evidence="1 2">
    <name type="scientific">Vigna mungo</name>
    <name type="common">Black gram</name>
    <name type="synonym">Phaseolus mungo</name>
    <dbReference type="NCBI Taxonomy" id="3915"/>
    <lineage>
        <taxon>Eukaryota</taxon>
        <taxon>Viridiplantae</taxon>
        <taxon>Streptophyta</taxon>
        <taxon>Embryophyta</taxon>
        <taxon>Tracheophyta</taxon>
        <taxon>Spermatophyta</taxon>
        <taxon>Magnoliopsida</taxon>
        <taxon>eudicotyledons</taxon>
        <taxon>Gunneridae</taxon>
        <taxon>Pentapetalae</taxon>
        <taxon>rosids</taxon>
        <taxon>fabids</taxon>
        <taxon>Fabales</taxon>
        <taxon>Fabaceae</taxon>
        <taxon>Papilionoideae</taxon>
        <taxon>50 kb inversion clade</taxon>
        <taxon>NPAAA clade</taxon>
        <taxon>indigoferoid/millettioid clade</taxon>
        <taxon>Phaseoleae</taxon>
        <taxon>Vigna</taxon>
    </lineage>
</organism>
<dbReference type="AlphaFoldDB" id="A0AAQ3NK50"/>